<feature type="transmembrane region" description="Helical" evidence="6">
    <location>
        <begin position="279"/>
        <end position="299"/>
    </location>
</feature>
<dbReference type="GO" id="GO:0022857">
    <property type="term" value="F:transmembrane transporter activity"/>
    <property type="evidence" value="ECO:0007669"/>
    <property type="project" value="InterPro"/>
</dbReference>
<dbReference type="Pfam" id="PF00939">
    <property type="entry name" value="Na_sulph_symp"/>
    <property type="match status" value="1"/>
</dbReference>
<keyword evidence="3 6" id="KW-0812">Transmembrane</keyword>
<dbReference type="EMBL" id="NRJG01000065">
    <property type="protein sequence ID" value="RIY38509.1"/>
    <property type="molecule type" value="Genomic_DNA"/>
</dbReference>
<comment type="caution">
    <text evidence="7">The sequence shown here is derived from an EMBL/GenBank/DDBJ whole genome shotgun (WGS) entry which is preliminary data.</text>
</comment>
<dbReference type="Proteomes" id="UP000265916">
    <property type="component" value="Unassembled WGS sequence"/>
</dbReference>
<feature type="transmembrane region" description="Helical" evidence="6">
    <location>
        <begin position="128"/>
        <end position="145"/>
    </location>
</feature>
<keyword evidence="4 6" id="KW-1133">Transmembrane helix</keyword>
<dbReference type="NCBIfam" id="TIGR00785">
    <property type="entry name" value="dass"/>
    <property type="match status" value="1"/>
</dbReference>
<keyword evidence="5 6" id="KW-0472">Membrane</keyword>
<dbReference type="GO" id="GO:0016020">
    <property type="term" value="C:membrane"/>
    <property type="evidence" value="ECO:0007669"/>
    <property type="project" value="UniProtKB-SubCell"/>
</dbReference>
<accession>A0A3A1YMP2</accession>
<dbReference type="RefSeq" id="WP_119531289.1">
    <property type="nucleotide sequence ID" value="NZ_JBHSSP010000003.1"/>
</dbReference>
<evidence type="ECO:0000256" key="2">
    <source>
        <dbReference type="ARBA" id="ARBA00007349"/>
    </source>
</evidence>
<comment type="subcellular location">
    <subcellularLocation>
        <location evidence="1">Membrane</location>
        <topology evidence="1">Multi-pass membrane protein</topology>
    </subcellularLocation>
</comment>
<reference evidence="7 8" key="1">
    <citation type="submission" date="2017-08" db="EMBL/GenBank/DDBJ databases">
        <title>Reclassification of Bisgaard taxon 37 and 44.</title>
        <authorList>
            <person name="Christensen H."/>
        </authorList>
    </citation>
    <scope>NUCLEOTIDE SEQUENCE [LARGE SCALE GENOMIC DNA]</scope>
    <source>
        <strain evidence="7 8">111</strain>
    </source>
</reference>
<feature type="transmembrane region" description="Helical" evidence="6">
    <location>
        <begin position="31"/>
        <end position="50"/>
    </location>
</feature>
<comment type="similarity">
    <text evidence="2">Belongs to the SLC13A/DASS transporter (TC 2.A.47) family. DIT1 subfamily.</text>
</comment>
<feature type="transmembrane region" description="Helical" evidence="6">
    <location>
        <begin position="88"/>
        <end position="107"/>
    </location>
</feature>
<evidence type="ECO:0000313" key="7">
    <source>
        <dbReference type="EMBL" id="RIY38509.1"/>
    </source>
</evidence>
<dbReference type="OrthoDB" id="3170849at2"/>
<feature type="transmembrane region" description="Helical" evidence="6">
    <location>
        <begin position="339"/>
        <end position="363"/>
    </location>
</feature>
<feature type="transmembrane region" description="Helical" evidence="6">
    <location>
        <begin position="227"/>
        <end position="250"/>
    </location>
</feature>
<dbReference type="PANTHER" id="PTHR42826">
    <property type="entry name" value="DICARBOXYLATE TRANSPORTER 2.1, CHLOROPLASTIC"/>
    <property type="match status" value="1"/>
</dbReference>
<evidence type="ECO:0000256" key="6">
    <source>
        <dbReference type="SAM" id="Phobius"/>
    </source>
</evidence>
<name>A0A3A1YMP2_9GAMM</name>
<dbReference type="PIRSF" id="PIRSF002457">
    <property type="entry name" value="DASS"/>
    <property type="match status" value="1"/>
</dbReference>
<dbReference type="InterPro" id="IPR001898">
    <property type="entry name" value="SLC13A/DASS"/>
</dbReference>
<evidence type="ECO:0000256" key="1">
    <source>
        <dbReference type="ARBA" id="ARBA00004141"/>
    </source>
</evidence>
<protein>
    <submittedName>
        <fullName evidence="7">C4-dicarboxylate ABC transporter</fullName>
    </submittedName>
</protein>
<feature type="transmembrane region" description="Helical" evidence="6">
    <location>
        <begin position="459"/>
        <end position="482"/>
    </location>
</feature>
<evidence type="ECO:0000313" key="8">
    <source>
        <dbReference type="Proteomes" id="UP000265916"/>
    </source>
</evidence>
<dbReference type="InterPro" id="IPR030676">
    <property type="entry name" value="CitT-rel"/>
</dbReference>
<feature type="transmembrane region" description="Helical" evidence="6">
    <location>
        <begin position="369"/>
        <end position="390"/>
    </location>
</feature>
<feature type="transmembrane region" description="Helical" evidence="6">
    <location>
        <begin position="305"/>
        <end position="327"/>
    </location>
</feature>
<evidence type="ECO:0000256" key="3">
    <source>
        <dbReference type="ARBA" id="ARBA00022692"/>
    </source>
</evidence>
<organism evidence="7 8">
    <name type="scientific">Psittacicella hinzii</name>
    <dbReference type="NCBI Taxonomy" id="2028575"/>
    <lineage>
        <taxon>Bacteria</taxon>
        <taxon>Pseudomonadati</taxon>
        <taxon>Pseudomonadota</taxon>
        <taxon>Gammaproteobacteria</taxon>
        <taxon>Pasteurellales</taxon>
        <taxon>Psittacicellaceae</taxon>
        <taxon>Psittacicella</taxon>
    </lineage>
</organism>
<proteinExistence type="inferred from homology"/>
<feature type="transmembrane region" description="Helical" evidence="6">
    <location>
        <begin position="7"/>
        <end position="25"/>
    </location>
</feature>
<sequence>MTFKLGFKPIPTCIALVVVLGLWLMPMPSGLTANAWHLLAIFIGMIIAIIGNAMPIGAVSIVVIALVALLGVSAPTPSAAINEALGQFANPLIWLIGVSIMIARGLLKTGLGARIGYLFIAMWGRKTLGVSYALAFSELLLAPVMPSNTARGGGVIHPIMKSIAKSYNSGPENNNSGLIARYLALTNYHANPITSAMFITATSPNPLVVDLIAKATNSQVSLTWGTWALAMFLPGMLCMFLMPLVIYILYPPEIKQTPNAVTFAKEKLAELGAMKIEEWLMLCIFSLMLLLWAGVPAAIFGKEYAINATTTAFIGLSLLLITGVLTWQDIVAEKAAWDTIIWFAALIMMATALNKLGVIAWASEHMEAGIMHLGLSWVGASILLLLAYLYAHYAFASTTAHISAMLGAFLAAGIALGAPPMLFSLLMAGASSLMMSLTHYATGTSPVIFSSGYVTLKQWWTAGFVMSVINLLIFVFVGGLWWKVLGYW</sequence>
<evidence type="ECO:0000256" key="4">
    <source>
        <dbReference type="ARBA" id="ARBA00022989"/>
    </source>
</evidence>
<feature type="transmembrane region" description="Helical" evidence="6">
    <location>
        <begin position="402"/>
        <end position="428"/>
    </location>
</feature>
<keyword evidence="8" id="KW-1185">Reference proteome</keyword>
<dbReference type="AlphaFoldDB" id="A0A3A1YMP2"/>
<evidence type="ECO:0000256" key="5">
    <source>
        <dbReference type="ARBA" id="ARBA00023136"/>
    </source>
</evidence>
<feature type="transmembrane region" description="Helical" evidence="6">
    <location>
        <begin position="57"/>
        <end position="76"/>
    </location>
</feature>
<gene>
    <name evidence="7" type="ORF">CKF58_04200</name>
</gene>